<evidence type="ECO:0000313" key="1">
    <source>
        <dbReference type="Ensembl" id="ENSMUSP00000121971.2"/>
    </source>
</evidence>
<dbReference type="Ensembl" id="ENSMUST00000123557.2">
    <property type="protein sequence ID" value="ENSMUSP00000121971.2"/>
    <property type="gene ID" value="ENSMUSG00000031995.10"/>
</dbReference>
<dbReference type="AlphaFoldDB" id="D6RIN3"/>
<dbReference type="Antibodypedia" id="33087">
    <property type="antibodies" value="429 antibodies from 36 providers"/>
</dbReference>
<evidence type="ECO:0000313" key="2">
    <source>
        <dbReference type="MGI" id="MGI:1338881"/>
    </source>
</evidence>
<accession>D6RIN3</accession>
<evidence type="ECO:0007829" key="5">
    <source>
        <dbReference type="ProteomicsDB" id="D6RIN3"/>
    </source>
</evidence>
<protein>
    <submittedName>
        <fullName evidence="1">Suppression of tumorigenicity 14 (colon carcinoma)</fullName>
    </submittedName>
</protein>
<reference evidence="6" key="2">
    <citation type="journal article" date="2010" name="Cell">
        <title>A tissue-specific atlas of mouse protein phosphorylation and expression.</title>
        <authorList>
            <person name="Huttlin E.L."/>
            <person name="Jedrychowski M.P."/>
            <person name="Elias J.E."/>
            <person name="Goswami T."/>
            <person name="Rad R."/>
            <person name="Beausoleil S.A."/>
            <person name="Villen J."/>
            <person name="Haas W."/>
            <person name="Sowa M.E."/>
            <person name="Gygi S.P."/>
        </authorList>
    </citation>
    <scope>IDENTIFICATION BY MASS SPECTROMETRY [LARGE SCALE ANALYSIS]</scope>
</reference>
<gene>
    <name evidence="1 2" type="primary">St14</name>
</gene>
<dbReference type="ProteomicsDB" id="326521"/>
<dbReference type="GeneTree" id="ENSGT00940000155418"/>
<reference evidence="1 3" key="1">
    <citation type="journal article" date="2009" name="PLoS Biol.">
        <title>Lineage-specific biology revealed by a finished genome assembly of the mouse.</title>
        <authorList>
            <consortium name="Mouse Genome Sequencing Consortium"/>
            <person name="Church D.M."/>
            <person name="Goodstadt L."/>
            <person name="Hillier L.W."/>
            <person name="Zody M.C."/>
            <person name="Goldstein S."/>
            <person name="She X."/>
            <person name="Bult C.J."/>
            <person name="Agarwala R."/>
            <person name="Cherry J.L."/>
            <person name="DiCuccio M."/>
            <person name="Hlavina W."/>
            <person name="Kapustin Y."/>
            <person name="Meric P."/>
            <person name="Maglott D."/>
            <person name="Birtle Z."/>
            <person name="Marques A.C."/>
            <person name="Graves T."/>
            <person name="Zhou S."/>
            <person name="Teague B."/>
            <person name="Potamousis K."/>
            <person name="Churas C."/>
            <person name="Place M."/>
            <person name="Herschleb J."/>
            <person name="Runnheim R."/>
            <person name="Forrest D."/>
            <person name="Amos-Landgraf J."/>
            <person name="Schwartz D.C."/>
            <person name="Cheng Z."/>
            <person name="Lindblad-Toh K."/>
            <person name="Eichler E.E."/>
            <person name="Ponting C.P."/>
        </authorList>
    </citation>
    <scope>NUCLEOTIDE SEQUENCE [LARGE SCALE GENOMIC DNA]</scope>
    <source>
        <strain evidence="1 3">C57BL/6J</strain>
    </source>
</reference>
<keyword evidence="3" id="KW-1185">Reference proteome</keyword>
<dbReference type="MGI" id="MGI:1338881">
    <property type="gene designation" value="St14"/>
</dbReference>
<reference evidence="1" key="4">
    <citation type="submission" date="2025-08" db="UniProtKB">
        <authorList>
            <consortium name="Ensembl"/>
        </authorList>
    </citation>
    <scope>IDENTIFICATION</scope>
    <source>
        <strain evidence="1">C57BL/6J</strain>
    </source>
</reference>
<evidence type="ECO:0000313" key="3">
    <source>
        <dbReference type="Proteomes" id="UP000000589"/>
    </source>
</evidence>
<dbReference type="VEuPathDB" id="HostDB:ENSMUSG00000031995"/>
<reference evidence="1 3" key="3">
    <citation type="journal article" date="2011" name="PLoS Biol.">
        <title>Modernizing reference genome assemblies.</title>
        <authorList>
            <person name="Church D.M."/>
            <person name="Schneider V.A."/>
            <person name="Graves T."/>
            <person name="Auger K."/>
            <person name="Cunningham F."/>
            <person name="Bouk N."/>
            <person name="Chen H.C."/>
            <person name="Agarwala R."/>
            <person name="McLaren W.M."/>
            <person name="Ritchie G.R."/>
            <person name="Albracht D."/>
            <person name="Kremitzki M."/>
            <person name="Rock S."/>
            <person name="Kotkiewicz H."/>
            <person name="Kremitzki C."/>
            <person name="Wollam A."/>
            <person name="Trani L."/>
            <person name="Fulton L."/>
            <person name="Fulton R."/>
            <person name="Matthews L."/>
            <person name="Whitehead S."/>
            <person name="Chow W."/>
            <person name="Torrance J."/>
            <person name="Dunn M."/>
            <person name="Harden G."/>
            <person name="Threadgold G."/>
            <person name="Wood J."/>
            <person name="Collins J."/>
            <person name="Heath P."/>
            <person name="Griffiths G."/>
            <person name="Pelan S."/>
            <person name="Grafham D."/>
            <person name="Eichler E.E."/>
            <person name="Weinstock G."/>
            <person name="Mardis E.R."/>
            <person name="Wilson R.K."/>
            <person name="Howe K."/>
            <person name="Flicek P."/>
            <person name="Hubbard T."/>
        </authorList>
    </citation>
    <scope>NUCLEOTIDE SEQUENCE [LARGE SCALE GENOMIC DNA]</scope>
    <source>
        <strain evidence="1 3">C57BL/6J</strain>
    </source>
</reference>
<dbReference type="AGR" id="MGI:1338881"/>
<name>D6RIN3_MOUSE</name>
<dbReference type="Bgee" id="ENSMUSG00000031995">
    <property type="expression patterns" value="Expressed in hair follicle and 171 other cell types or tissues"/>
</dbReference>
<dbReference type="Proteomes" id="UP000000589">
    <property type="component" value="Chromosome 9"/>
</dbReference>
<evidence type="ECO:0007829" key="4">
    <source>
        <dbReference type="PeptideAtlas" id="D6RIN3"/>
    </source>
</evidence>
<organism evidence="1 3">
    <name type="scientific">Mus musculus</name>
    <name type="common">Mouse</name>
    <dbReference type="NCBI Taxonomy" id="10090"/>
    <lineage>
        <taxon>Eukaryota</taxon>
        <taxon>Metazoa</taxon>
        <taxon>Chordata</taxon>
        <taxon>Craniata</taxon>
        <taxon>Vertebrata</taxon>
        <taxon>Euteleostomi</taxon>
        <taxon>Mammalia</taxon>
        <taxon>Eutheria</taxon>
        <taxon>Euarchontoglires</taxon>
        <taxon>Glires</taxon>
        <taxon>Rodentia</taxon>
        <taxon>Myomorpha</taxon>
        <taxon>Muroidea</taxon>
        <taxon>Muridae</taxon>
        <taxon>Murinae</taxon>
        <taxon>Mus</taxon>
        <taxon>Mus</taxon>
    </lineage>
</organism>
<reference evidence="1" key="5">
    <citation type="submission" date="2025-09" db="UniProtKB">
        <authorList>
            <consortium name="Ensembl"/>
        </authorList>
    </citation>
    <scope>IDENTIFICATION</scope>
    <source>
        <strain evidence="1">C57BL/6J</strain>
    </source>
</reference>
<proteinExistence type="evidence at protein level"/>
<sequence>MGSNRGRKAGGGSQDFGAGLKYNSRLEVCVAVVSWVVSVTETG</sequence>
<dbReference type="HOGENOM" id="CLU_3241986_0_0_1"/>
<dbReference type="PeptideAtlas" id="D6RIN3"/>
<dbReference type="ExpressionAtlas" id="D6RIN3">
    <property type="expression patterns" value="baseline and differential"/>
</dbReference>
<evidence type="ECO:0007829" key="6">
    <source>
        <dbReference type="PubMed" id="21183079"/>
    </source>
</evidence>
<keyword evidence="4 5" id="KW-1267">Proteomics identification</keyword>